<comment type="caution">
    <text evidence="2">The sequence shown here is derived from an EMBL/GenBank/DDBJ whole genome shotgun (WGS) entry which is preliminary data.</text>
</comment>
<organism evidence="2 3">
    <name type="scientific">Fasciola gigantica</name>
    <name type="common">Giant liver fluke</name>
    <dbReference type="NCBI Taxonomy" id="46835"/>
    <lineage>
        <taxon>Eukaryota</taxon>
        <taxon>Metazoa</taxon>
        <taxon>Spiralia</taxon>
        <taxon>Lophotrochozoa</taxon>
        <taxon>Platyhelminthes</taxon>
        <taxon>Trematoda</taxon>
        <taxon>Digenea</taxon>
        <taxon>Plagiorchiida</taxon>
        <taxon>Echinostomata</taxon>
        <taxon>Echinostomatoidea</taxon>
        <taxon>Fasciolidae</taxon>
        <taxon>Fasciola</taxon>
    </lineage>
</organism>
<keyword evidence="1" id="KW-1133">Transmembrane helix</keyword>
<gene>
    <name evidence="2" type="ORF">FGIG_06486</name>
</gene>
<keyword evidence="1" id="KW-0472">Membrane</keyword>
<proteinExistence type="predicted"/>
<keyword evidence="3" id="KW-1185">Reference proteome</keyword>
<dbReference type="EMBL" id="SUNJ01011688">
    <property type="protein sequence ID" value="TPP58698.1"/>
    <property type="molecule type" value="Genomic_DNA"/>
</dbReference>
<reference evidence="2 3" key="1">
    <citation type="submission" date="2019-04" db="EMBL/GenBank/DDBJ databases">
        <title>Annotation for the trematode Fasciola gigantica.</title>
        <authorList>
            <person name="Choi Y.-J."/>
        </authorList>
    </citation>
    <scope>NUCLEOTIDE SEQUENCE [LARGE SCALE GENOMIC DNA]</scope>
    <source>
        <strain evidence="2">Uganda_cow_1</strain>
    </source>
</reference>
<evidence type="ECO:0000313" key="3">
    <source>
        <dbReference type="Proteomes" id="UP000316759"/>
    </source>
</evidence>
<sequence>MVAQQSNRHNSHFWHATRRTFENLAYYISQRLTGQRKSIAVTSALQQVYLENSIFLISFISLGLSVVLQMDSSFLEIRLFKLKDPCMIKDNRSTCVYKKQTYKNRPLEVLTAVPTIEGIVNHGLSRIGYQDASPELERLSQQHYAQTAERNQEVNQQCLQERFAQYKYNGNNRSEITVAKWNVRESYRLVRKRLAIDEDACISKDVWVRGL</sequence>
<evidence type="ECO:0000313" key="2">
    <source>
        <dbReference type="EMBL" id="TPP58698.1"/>
    </source>
</evidence>
<name>A0A504YKJ8_FASGI</name>
<evidence type="ECO:0000256" key="1">
    <source>
        <dbReference type="SAM" id="Phobius"/>
    </source>
</evidence>
<dbReference type="OrthoDB" id="6237987at2759"/>
<dbReference type="AlphaFoldDB" id="A0A504YKJ8"/>
<keyword evidence="1" id="KW-0812">Transmembrane</keyword>
<protein>
    <submittedName>
        <fullName evidence="2">Uncharacterized protein</fullName>
    </submittedName>
</protein>
<accession>A0A504YKJ8</accession>
<dbReference type="Proteomes" id="UP000316759">
    <property type="component" value="Unassembled WGS sequence"/>
</dbReference>
<feature type="transmembrane region" description="Helical" evidence="1">
    <location>
        <begin position="54"/>
        <end position="75"/>
    </location>
</feature>